<dbReference type="Proteomes" id="UP000065473">
    <property type="component" value="Chromosome"/>
</dbReference>
<dbReference type="PROSITE" id="PS51352">
    <property type="entry name" value="THIOREDOXIN_2"/>
    <property type="match status" value="1"/>
</dbReference>
<dbReference type="PANTHER" id="PTHR43110">
    <property type="entry name" value="THIOL PEROXIDASE"/>
    <property type="match status" value="1"/>
</dbReference>
<evidence type="ECO:0000256" key="3">
    <source>
        <dbReference type="PIRSR" id="PIRSR000239-1"/>
    </source>
</evidence>
<dbReference type="OrthoDB" id="6924at2157"/>
<dbReference type="Gene3D" id="3.40.30.10">
    <property type="entry name" value="Glutaredoxin"/>
    <property type="match status" value="1"/>
</dbReference>
<dbReference type="InterPro" id="IPR024706">
    <property type="entry name" value="Peroxiredoxin_AhpC-typ"/>
</dbReference>
<evidence type="ECO:0000313" key="8">
    <source>
        <dbReference type="Proteomes" id="UP000065473"/>
    </source>
</evidence>
<dbReference type="CDD" id="cd03018">
    <property type="entry name" value="PRX_AhpE_like"/>
    <property type="match status" value="1"/>
</dbReference>
<evidence type="ECO:0000256" key="1">
    <source>
        <dbReference type="ARBA" id="ARBA00023002"/>
    </source>
</evidence>
<dbReference type="InterPro" id="IPR013766">
    <property type="entry name" value="Thioredoxin_domain"/>
</dbReference>
<reference evidence="7 8" key="1">
    <citation type="submission" date="2015-12" db="EMBL/GenBank/DDBJ databases">
        <title>A stable core within a dynamic pangenome in Sulfolobus acidocaldarius.</title>
        <authorList>
            <person name="Anderson R."/>
            <person name="Kouris A."/>
            <person name="Seward C."/>
            <person name="Campbell K."/>
            <person name="Whitaker R."/>
        </authorList>
    </citation>
    <scope>NUCLEOTIDE SEQUENCE [LARGE SCALE GENOMIC DNA]</scope>
    <source>
        <strain evidence="5 8">GG12-C01-09</strain>
        <strain evidence="6 7">NG05B_CO5_07</strain>
    </source>
</reference>
<dbReference type="GO" id="GO:0016491">
    <property type="term" value="F:oxidoreductase activity"/>
    <property type="evidence" value="ECO:0007669"/>
    <property type="project" value="UniProtKB-KW"/>
</dbReference>
<dbReference type="EMBL" id="CP013695">
    <property type="protein sequence ID" value="ALU31368.1"/>
    <property type="molecule type" value="Genomic_DNA"/>
</dbReference>
<dbReference type="PANTHER" id="PTHR43110:SF1">
    <property type="entry name" value="THIOL PEROXIDASE"/>
    <property type="match status" value="1"/>
</dbReference>
<dbReference type="GeneID" id="14551631"/>
<organism evidence="6 7">
    <name type="scientific">Sulfolobus acidocaldarius</name>
    <dbReference type="NCBI Taxonomy" id="2285"/>
    <lineage>
        <taxon>Archaea</taxon>
        <taxon>Thermoproteota</taxon>
        <taxon>Thermoprotei</taxon>
        <taxon>Sulfolobales</taxon>
        <taxon>Sulfolobaceae</taxon>
        <taxon>Sulfolobus</taxon>
    </lineage>
</organism>
<dbReference type="Pfam" id="PF00578">
    <property type="entry name" value="AhpC-TSA"/>
    <property type="match status" value="1"/>
</dbReference>
<dbReference type="InterPro" id="IPR036249">
    <property type="entry name" value="Thioredoxin-like_sf"/>
</dbReference>
<dbReference type="InterPro" id="IPR050455">
    <property type="entry name" value="Tpx_Peroxidase_subfamily"/>
</dbReference>
<dbReference type="PaxDb" id="1435377-SUSAZ_05260"/>
<dbReference type="SUPFAM" id="SSF52833">
    <property type="entry name" value="Thioredoxin-like"/>
    <property type="match status" value="1"/>
</dbReference>
<proteinExistence type="predicted"/>
<keyword evidence="2" id="KW-0676">Redox-active center</keyword>
<dbReference type="EMBL" id="CP013694">
    <property type="protein sequence ID" value="ALU28652.1"/>
    <property type="molecule type" value="Genomic_DNA"/>
</dbReference>
<dbReference type="AlphaFoldDB" id="A0A0U3GSS4"/>
<dbReference type="InterPro" id="IPR000866">
    <property type="entry name" value="AhpC/TSA"/>
</dbReference>
<protein>
    <submittedName>
        <fullName evidence="6">Alkyl hydroperoxide reductase</fullName>
    </submittedName>
</protein>
<dbReference type="PIRSF" id="PIRSF000239">
    <property type="entry name" value="AHPC"/>
    <property type="match status" value="1"/>
</dbReference>
<dbReference type="OMA" id="VCTKELC"/>
<accession>A0A0U3GSS4</accession>
<feature type="domain" description="Thioredoxin" evidence="4">
    <location>
        <begin position="2"/>
        <end position="157"/>
    </location>
</feature>
<name>A0A0U3GSS4_9CREN</name>
<keyword evidence="1" id="KW-0560">Oxidoreductase</keyword>
<dbReference type="RefSeq" id="WP_011277979.1">
    <property type="nucleotide sequence ID" value="NZ_BHWZ01000002.1"/>
</dbReference>
<dbReference type="STRING" id="1435377.SUSAZ_05260"/>
<sequence length="158" mass="17736">MPEVGEKAPEIELVDTDLKKWKIPTDFKGKVVVLAFYPGAFTSVCTKEMCTFRDSLSKFNELNAVVLGISVDPPFSNKAFKEQNKINFPLLSDFNRVAVKAYGIAGELPILKDYVISKRSVFIIDKDGVIRYKWVSDNPGIEPNYEEIKQVVAKLSGK</sequence>
<evidence type="ECO:0000313" key="5">
    <source>
        <dbReference type="EMBL" id="ALU28652.1"/>
    </source>
</evidence>
<evidence type="ECO:0000313" key="7">
    <source>
        <dbReference type="Proteomes" id="UP000060043"/>
    </source>
</evidence>
<evidence type="ECO:0000256" key="2">
    <source>
        <dbReference type="ARBA" id="ARBA00023284"/>
    </source>
</evidence>
<dbReference type="GO" id="GO:0016209">
    <property type="term" value="F:antioxidant activity"/>
    <property type="evidence" value="ECO:0007669"/>
    <property type="project" value="InterPro"/>
</dbReference>
<dbReference type="Proteomes" id="UP000060043">
    <property type="component" value="Chromosome"/>
</dbReference>
<evidence type="ECO:0000313" key="6">
    <source>
        <dbReference type="EMBL" id="ALU31368.1"/>
    </source>
</evidence>
<feature type="active site" description="Cysteine sulfenic acid (-SOH) intermediate; for peroxidase activity" evidence="3">
    <location>
        <position position="45"/>
    </location>
</feature>
<evidence type="ECO:0000259" key="4">
    <source>
        <dbReference type="PROSITE" id="PS51352"/>
    </source>
</evidence>
<gene>
    <name evidence="5" type="ORF">ATY89_00855</name>
    <name evidence="6" type="ORF">ATZ20_03895</name>
</gene>